<feature type="domain" description="hAT-like transposase RNase-H fold" evidence="1">
    <location>
        <begin position="60"/>
        <end position="111"/>
    </location>
</feature>
<sequence length="125" mass="14678">DRNLIINYPTRWNFTYQMLSTALKFKIVFATYKEREPHYDYAPSLEDWNKVEKVCKLLEVFNLATQTEDKDLSMREMTTPMKMKFDKYCRQCNLLMAIASVLNSKVKFTYANGLNAHKSITTSPS</sequence>
<accession>A0A151R292</accession>
<evidence type="ECO:0000259" key="1">
    <source>
        <dbReference type="Pfam" id="PF14372"/>
    </source>
</evidence>
<protein>
    <recommendedName>
        <fullName evidence="1">hAT-like transposase RNase-H fold domain-containing protein</fullName>
    </recommendedName>
</protein>
<reference evidence="2" key="1">
    <citation type="journal article" date="2012" name="Nat. Biotechnol.">
        <title>Draft genome sequence of pigeonpea (Cajanus cajan), an orphan legume crop of resource-poor farmers.</title>
        <authorList>
            <person name="Varshney R.K."/>
            <person name="Chen W."/>
            <person name="Li Y."/>
            <person name="Bharti A.K."/>
            <person name="Saxena R.K."/>
            <person name="Schlueter J.A."/>
            <person name="Donoghue M.T."/>
            <person name="Azam S."/>
            <person name="Fan G."/>
            <person name="Whaley A.M."/>
            <person name="Farmer A.D."/>
            <person name="Sheridan J."/>
            <person name="Iwata A."/>
            <person name="Tuteja R."/>
            <person name="Penmetsa R.V."/>
            <person name="Wu W."/>
            <person name="Upadhyaya H.D."/>
            <person name="Yang S.P."/>
            <person name="Shah T."/>
            <person name="Saxena K.B."/>
            <person name="Michael T."/>
            <person name="McCombie W.R."/>
            <person name="Yang B."/>
            <person name="Zhang G."/>
            <person name="Yang H."/>
            <person name="Wang J."/>
            <person name="Spillane C."/>
            <person name="Cook D.R."/>
            <person name="May G.D."/>
            <person name="Xu X."/>
            <person name="Jackson S.A."/>
        </authorList>
    </citation>
    <scope>NUCLEOTIDE SEQUENCE [LARGE SCALE GENOMIC DNA]</scope>
</reference>
<dbReference type="Gramene" id="C.cajan_40531.t">
    <property type="protein sequence ID" value="C.cajan_40531.t"/>
    <property type="gene ID" value="C.cajan_40531"/>
</dbReference>
<evidence type="ECO:0000313" key="3">
    <source>
        <dbReference type="Proteomes" id="UP000075243"/>
    </source>
</evidence>
<keyword evidence="3" id="KW-1185">Reference proteome</keyword>
<dbReference type="PANTHER" id="PTHR23272:SF182">
    <property type="entry name" value="OS09G0381850 PROTEIN"/>
    <property type="match status" value="1"/>
</dbReference>
<dbReference type="PANTHER" id="PTHR23272">
    <property type="entry name" value="BED FINGER-RELATED"/>
    <property type="match status" value="1"/>
</dbReference>
<dbReference type="EMBL" id="KQ484182">
    <property type="protein sequence ID" value="KYP36687.1"/>
    <property type="molecule type" value="Genomic_DNA"/>
</dbReference>
<dbReference type="Pfam" id="PF14372">
    <property type="entry name" value="hAT-like_RNase-H"/>
    <property type="match status" value="1"/>
</dbReference>
<name>A0A151R292_CAJCA</name>
<proteinExistence type="predicted"/>
<evidence type="ECO:0000313" key="2">
    <source>
        <dbReference type="EMBL" id="KYP36687.1"/>
    </source>
</evidence>
<feature type="non-terminal residue" evidence="2">
    <location>
        <position position="1"/>
    </location>
</feature>
<dbReference type="SUPFAM" id="SSF53098">
    <property type="entry name" value="Ribonuclease H-like"/>
    <property type="match status" value="1"/>
</dbReference>
<organism evidence="2 3">
    <name type="scientific">Cajanus cajan</name>
    <name type="common">Pigeon pea</name>
    <name type="synonym">Cajanus indicus</name>
    <dbReference type="NCBI Taxonomy" id="3821"/>
    <lineage>
        <taxon>Eukaryota</taxon>
        <taxon>Viridiplantae</taxon>
        <taxon>Streptophyta</taxon>
        <taxon>Embryophyta</taxon>
        <taxon>Tracheophyta</taxon>
        <taxon>Spermatophyta</taxon>
        <taxon>Magnoliopsida</taxon>
        <taxon>eudicotyledons</taxon>
        <taxon>Gunneridae</taxon>
        <taxon>Pentapetalae</taxon>
        <taxon>rosids</taxon>
        <taxon>fabids</taxon>
        <taxon>Fabales</taxon>
        <taxon>Fabaceae</taxon>
        <taxon>Papilionoideae</taxon>
        <taxon>50 kb inversion clade</taxon>
        <taxon>NPAAA clade</taxon>
        <taxon>indigoferoid/millettioid clade</taxon>
        <taxon>Phaseoleae</taxon>
        <taxon>Cajanus</taxon>
    </lineage>
</organism>
<dbReference type="InterPro" id="IPR025525">
    <property type="entry name" value="hAT-like_transposase_RNase-H"/>
</dbReference>
<dbReference type="GO" id="GO:0003677">
    <property type="term" value="F:DNA binding"/>
    <property type="evidence" value="ECO:0007669"/>
    <property type="project" value="InterPro"/>
</dbReference>
<dbReference type="Proteomes" id="UP000075243">
    <property type="component" value="Unassembled WGS sequence"/>
</dbReference>
<dbReference type="STRING" id="3821.A0A151R292"/>
<dbReference type="AlphaFoldDB" id="A0A151R292"/>
<dbReference type="InterPro" id="IPR012337">
    <property type="entry name" value="RNaseH-like_sf"/>
</dbReference>
<gene>
    <name evidence="2" type="ORF">KK1_042187</name>
</gene>